<dbReference type="InterPro" id="IPR017871">
    <property type="entry name" value="ABC_transporter-like_CS"/>
</dbReference>
<sequence>MLRIDDISYSIQGRPLFAGASASIPEGHKVGLVGPNGAGKTTLFRLIKGESQLDGGSISLPSRARIGGVAQESAATDRSVLDTVLDADRERTALMAESATATDPNRIAEIQTRLTDIDAWSAEARAATILDGLGFSTADQARPTGDFSGGWRMRVALAGVLFAQPDLLLLDEPTNYLDLEGALWLEGYLARYTHTVIIISHDRGLLNRAVGHILHLEDKKLTLYTGGYDSFTRIRAEKRALQAAEAKKQADRRAHLQSFVDRFGAKASKARQAQARVKMLAKMEPITAPEEAKFHRFTFPQPEELSPPIVSLEGVAVGYGDRAVLRKLTLRIDQDDRIALLGRNGQGKSTLSKLLAERLTTMEGKITRSSKLRVGYFAQHQVDELHLDETPLDHIRSLRPNEGQAKQRARLAGFGLMEAQAETPVRQLSGGQKARLSLLIATIDAPHLLVLDEPTNHLDIESREALSEALNDYTGAVVLVSHDMHLLGLVADRLWLVQGGAVAPYEGDLDDYRKFLLSGDAPAEKPVEPAKPAAPKRASRDAVLALRAEARKSEERVQKLTEMMGKLDVKLADPALYNDPYEAEKWGKKRAEAVRALAFAEELWMAALEKLDAAEKV</sequence>
<keyword evidence="3 5" id="KW-0067">ATP-binding</keyword>
<dbReference type="InterPro" id="IPR003593">
    <property type="entry name" value="AAA+_ATPase"/>
</dbReference>
<dbReference type="CDD" id="cd03221">
    <property type="entry name" value="ABCF_EF-3"/>
    <property type="match status" value="2"/>
</dbReference>
<proteinExistence type="predicted"/>
<dbReference type="RefSeq" id="WP_119885404.1">
    <property type="nucleotide sequence ID" value="NZ_CP067169.1"/>
</dbReference>
<dbReference type="SUPFAM" id="SSF52540">
    <property type="entry name" value="P-loop containing nucleoside triphosphate hydrolases"/>
    <property type="match status" value="2"/>
</dbReference>
<dbReference type="InterPro" id="IPR050611">
    <property type="entry name" value="ABCF"/>
</dbReference>
<evidence type="ECO:0000259" key="4">
    <source>
        <dbReference type="PROSITE" id="PS50893"/>
    </source>
</evidence>
<gene>
    <name evidence="5" type="ORF">D3P06_04435</name>
</gene>
<dbReference type="PROSITE" id="PS50893">
    <property type="entry name" value="ABC_TRANSPORTER_2"/>
    <property type="match status" value="2"/>
</dbReference>
<dbReference type="SMART" id="SM00382">
    <property type="entry name" value="AAA"/>
    <property type="match status" value="2"/>
</dbReference>
<dbReference type="PANTHER" id="PTHR19211:SF14">
    <property type="entry name" value="ATP-BINDING CASSETTE SUB-FAMILY F MEMBER 1"/>
    <property type="match status" value="1"/>
</dbReference>
<dbReference type="PANTHER" id="PTHR19211">
    <property type="entry name" value="ATP-BINDING TRANSPORT PROTEIN-RELATED"/>
    <property type="match status" value="1"/>
</dbReference>
<dbReference type="Pfam" id="PF12848">
    <property type="entry name" value="ABC_tran_Xtn"/>
    <property type="match status" value="1"/>
</dbReference>
<dbReference type="EMBL" id="QZEV01000012">
    <property type="protein sequence ID" value="RJL06159.1"/>
    <property type="molecule type" value="Genomic_DNA"/>
</dbReference>
<comment type="caution">
    <text evidence="5">The sequence shown here is derived from an EMBL/GenBank/DDBJ whole genome shotgun (WGS) entry which is preliminary data.</text>
</comment>
<evidence type="ECO:0000256" key="2">
    <source>
        <dbReference type="ARBA" id="ARBA00022741"/>
    </source>
</evidence>
<dbReference type="OrthoDB" id="9808609at2"/>
<reference evidence="5 6" key="1">
    <citation type="submission" date="2018-09" db="EMBL/GenBank/DDBJ databases">
        <title>Paracoccus onubensis nov. sp. a moderate halophilic bacterium isolated from Gruta de las Maravillas (Aracena, Spain).</title>
        <authorList>
            <person name="Jurado V."/>
            <person name="Gutierrez-Patricio S."/>
            <person name="Gonzalez-Pimentel J.L."/>
            <person name="Laiz L."/>
            <person name="Saiz-Jimenez C."/>
        </authorList>
    </citation>
    <scope>NUCLEOTIDE SEQUENCE [LARGE SCALE GENOMIC DNA]</scope>
    <source>
        <strain evidence="5 6">DSM 19484</strain>
    </source>
</reference>
<dbReference type="InterPro" id="IPR003439">
    <property type="entry name" value="ABC_transporter-like_ATP-bd"/>
</dbReference>
<evidence type="ECO:0000313" key="5">
    <source>
        <dbReference type="EMBL" id="RJL06159.1"/>
    </source>
</evidence>
<dbReference type="FunFam" id="3.40.50.300:FF:000011">
    <property type="entry name" value="Putative ABC transporter ATP-binding component"/>
    <property type="match status" value="1"/>
</dbReference>
<protein>
    <submittedName>
        <fullName evidence="5">ABC transporter ATP-binding protein</fullName>
    </submittedName>
</protein>
<keyword evidence="2" id="KW-0547">Nucleotide-binding</keyword>
<evidence type="ECO:0000313" key="6">
    <source>
        <dbReference type="Proteomes" id="UP000285530"/>
    </source>
</evidence>
<feature type="domain" description="ABC transporter" evidence="4">
    <location>
        <begin position="2"/>
        <end position="243"/>
    </location>
</feature>
<dbReference type="AlphaFoldDB" id="A0A418ZZW6"/>
<keyword evidence="6" id="KW-1185">Reference proteome</keyword>
<name>A0A418ZZW6_9RHOB</name>
<accession>A0A418ZZW6</accession>
<dbReference type="InterPro" id="IPR032781">
    <property type="entry name" value="ABC_tran_Xtn"/>
</dbReference>
<dbReference type="Proteomes" id="UP000285530">
    <property type="component" value="Unassembled WGS sequence"/>
</dbReference>
<evidence type="ECO:0000256" key="1">
    <source>
        <dbReference type="ARBA" id="ARBA00022737"/>
    </source>
</evidence>
<dbReference type="PROSITE" id="PS00211">
    <property type="entry name" value="ABC_TRANSPORTER_1"/>
    <property type="match status" value="2"/>
</dbReference>
<feature type="domain" description="ABC transporter" evidence="4">
    <location>
        <begin position="310"/>
        <end position="524"/>
    </location>
</feature>
<dbReference type="Pfam" id="PF00005">
    <property type="entry name" value="ABC_tran"/>
    <property type="match status" value="2"/>
</dbReference>
<evidence type="ECO:0000256" key="3">
    <source>
        <dbReference type="ARBA" id="ARBA00022840"/>
    </source>
</evidence>
<keyword evidence="1" id="KW-0677">Repeat</keyword>
<dbReference type="InterPro" id="IPR027417">
    <property type="entry name" value="P-loop_NTPase"/>
</dbReference>
<dbReference type="Gene3D" id="3.40.50.300">
    <property type="entry name" value="P-loop containing nucleotide triphosphate hydrolases"/>
    <property type="match status" value="2"/>
</dbReference>
<organism evidence="5 6">
    <name type="scientific">Paracoccus aestuarii</name>
    <dbReference type="NCBI Taxonomy" id="453842"/>
    <lineage>
        <taxon>Bacteria</taxon>
        <taxon>Pseudomonadati</taxon>
        <taxon>Pseudomonadota</taxon>
        <taxon>Alphaproteobacteria</taxon>
        <taxon>Rhodobacterales</taxon>
        <taxon>Paracoccaceae</taxon>
        <taxon>Paracoccus</taxon>
    </lineage>
</organism>
<dbReference type="GO" id="GO:0005524">
    <property type="term" value="F:ATP binding"/>
    <property type="evidence" value="ECO:0007669"/>
    <property type="project" value="UniProtKB-KW"/>
</dbReference>
<dbReference type="GO" id="GO:0016887">
    <property type="term" value="F:ATP hydrolysis activity"/>
    <property type="evidence" value="ECO:0007669"/>
    <property type="project" value="InterPro"/>
</dbReference>